<keyword evidence="4 6" id="KW-0472">Membrane</keyword>
<feature type="region of interest" description="Disordered" evidence="5">
    <location>
        <begin position="323"/>
        <end position="352"/>
    </location>
</feature>
<dbReference type="EMBL" id="AZBU02000007">
    <property type="protein sequence ID" value="TKR70184.1"/>
    <property type="molecule type" value="Genomic_DNA"/>
</dbReference>
<dbReference type="InterPro" id="IPR036259">
    <property type="entry name" value="MFS_trans_sf"/>
</dbReference>
<dbReference type="Pfam" id="PF00083">
    <property type="entry name" value="Sugar_tr"/>
    <property type="match status" value="1"/>
</dbReference>
<dbReference type="STRING" id="34508.A0A4U5ML72"/>
<proteinExistence type="predicted"/>
<sequence length="352" mass="38635">MALGSGGFILILIGTPLCLPEYLGNKDNWTILPALCTVLAALHLTISLLFPQSPKHLYITLHDKEKSRDAVQFYHGAGVDLDAVEDEYEHEKMYLQQGHATVKEVWNNPILRRSLLIISLCAFIPAGSAINIKSQYHATMLMHFGMTQSQAMIAMIIIMVGGAPISFLAPWLIERLGRRPLILAVSGLCIGEWFLLGSAQFVADRLHIALMSEILGVVGSILGQAANMLGLLTLTAILISEMCPHTARAAITQIAQILPIVFAMGTVLVFQTATESIGFFFYIPMLILSIALFYAAFKMIPETKGLPVDEIMHKISRVAHTQPVRSESSEQLVRPSRYGSVDSAASYDEINE</sequence>
<dbReference type="PANTHER" id="PTHR23503:SF123">
    <property type="entry name" value="MAJOR FACILITATOR SUPERFAMILY (MFS) PROFILE DOMAIN-CONTAINING PROTEIN"/>
    <property type="match status" value="1"/>
</dbReference>
<gene>
    <name evidence="7" type="ORF">L596_022239</name>
</gene>
<feature type="transmembrane region" description="Helical" evidence="6">
    <location>
        <begin position="152"/>
        <end position="173"/>
    </location>
</feature>
<dbReference type="Proteomes" id="UP000298663">
    <property type="component" value="Unassembled WGS sequence"/>
</dbReference>
<comment type="caution">
    <text evidence="7">The sequence shown here is derived from an EMBL/GenBank/DDBJ whole genome shotgun (WGS) entry which is preliminary data.</text>
</comment>
<evidence type="ECO:0000256" key="1">
    <source>
        <dbReference type="ARBA" id="ARBA00004370"/>
    </source>
</evidence>
<protein>
    <recommendedName>
        <fullName evidence="9">Major facilitator superfamily (MFS) profile domain-containing protein</fullName>
    </recommendedName>
</protein>
<evidence type="ECO:0000256" key="4">
    <source>
        <dbReference type="ARBA" id="ARBA00023136"/>
    </source>
</evidence>
<dbReference type="InterPro" id="IPR005828">
    <property type="entry name" value="MFS_sugar_transport-like"/>
</dbReference>
<evidence type="ECO:0000256" key="5">
    <source>
        <dbReference type="SAM" id="MobiDB-lite"/>
    </source>
</evidence>
<keyword evidence="3 6" id="KW-1133">Transmembrane helix</keyword>
<dbReference type="GO" id="GO:0016020">
    <property type="term" value="C:membrane"/>
    <property type="evidence" value="ECO:0007669"/>
    <property type="project" value="UniProtKB-SubCell"/>
</dbReference>
<dbReference type="Gene3D" id="1.20.1250.20">
    <property type="entry name" value="MFS general substrate transporter like domains"/>
    <property type="match status" value="1"/>
</dbReference>
<feature type="transmembrane region" description="Helical" evidence="6">
    <location>
        <begin position="279"/>
        <end position="297"/>
    </location>
</feature>
<name>A0A4U5ML72_STECR</name>
<evidence type="ECO:0000256" key="2">
    <source>
        <dbReference type="ARBA" id="ARBA00022692"/>
    </source>
</evidence>
<dbReference type="SUPFAM" id="SSF103473">
    <property type="entry name" value="MFS general substrate transporter"/>
    <property type="match status" value="1"/>
</dbReference>
<feature type="transmembrane region" description="Helical" evidence="6">
    <location>
        <begin position="115"/>
        <end position="132"/>
    </location>
</feature>
<reference evidence="7 8" key="2">
    <citation type="journal article" date="2019" name="G3 (Bethesda)">
        <title>Hybrid Assembly of the Genome of the Entomopathogenic Nematode Steinernema carpocapsae Identifies the X-Chromosome.</title>
        <authorList>
            <person name="Serra L."/>
            <person name="Macchietto M."/>
            <person name="Macias-Munoz A."/>
            <person name="McGill C.J."/>
            <person name="Rodriguez I.M."/>
            <person name="Rodriguez B."/>
            <person name="Murad R."/>
            <person name="Mortazavi A."/>
        </authorList>
    </citation>
    <scope>NUCLEOTIDE SEQUENCE [LARGE SCALE GENOMIC DNA]</scope>
    <source>
        <strain evidence="7 8">ALL</strain>
    </source>
</reference>
<organism evidence="7 8">
    <name type="scientific">Steinernema carpocapsae</name>
    <name type="common">Entomopathogenic nematode</name>
    <dbReference type="NCBI Taxonomy" id="34508"/>
    <lineage>
        <taxon>Eukaryota</taxon>
        <taxon>Metazoa</taxon>
        <taxon>Ecdysozoa</taxon>
        <taxon>Nematoda</taxon>
        <taxon>Chromadorea</taxon>
        <taxon>Rhabditida</taxon>
        <taxon>Tylenchina</taxon>
        <taxon>Panagrolaimomorpha</taxon>
        <taxon>Strongyloidoidea</taxon>
        <taxon>Steinernematidae</taxon>
        <taxon>Steinernema</taxon>
    </lineage>
</organism>
<comment type="subcellular location">
    <subcellularLocation>
        <location evidence="1">Membrane</location>
    </subcellularLocation>
</comment>
<keyword evidence="8" id="KW-1185">Reference proteome</keyword>
<feature type="transmembrane region" description="Helical" evidence="6">
    <location>
        <begin position="251"/>
        <end position="273"/>
    </location>
</feature>
<evidence type="ECO:0008006" key="9">
    <source>
        <dbReference type="Google" id="ProtNLM"/>
    </source>
</evidence>
<evidence type="ECO:0000313" key="8">
    <source>
        <dbReference type="Proteomes" id="UP000298663"/>
    </source>
</evidence>
<evidence type="ECO:0000256" key="6">
    <source>
        <dbReference type="SAM" id="Phobius"/>
    </source>
</evidence>
<dbReference type="PANTHER" id="PTHR23503">
    <property type="entry name" value="SOLUTE CARRIER FAMILY 2"/>
    <property type="match status" value="1"/>
</dbReference>
<evidence type="ECO:0000313" key="7">
    <source>
        <dbReference type="EMBL" id="TKR70184.1"/>
    </source>
</evidence>
<dbReference type="OrthoDB" id="4142200at2759"/>
<feature type="transmembrane region" description="Helical" evidence="6">
    <location>
        <begin position="30"/>
        <end position="50"/>
    </location>
</feature>
<dbReference type="InterPro" id="IPR045263">
    <property type="entry name" value="GLUT"/>
</dbReference>
<evidence type="ECO:0000256" key="3">
    <source>
        <dbReference type="ARBA" id="ARBA00022989"/>
    </source>
</evidence>
<reference evidence="7 8" key="1">
    <citation type="journal article" date="2015" name="Genome Biol.">
        <title>Comparative genomics of Steinernema reveals deeply conserved gene regulatory networks.</title>
        <authorList>
            <person name="Dillman A.R."/>
            <person name="Macchietto M."/>
            <person name="Porter C.F."/>
            <person name="Rogers A."/>
            <person name="Williams B."/>
            <person name="Antoshechkin I."/>
            <person name="Lee M.M."/>
            <person name="Goodwin Z."/>
            <person name="Lu X."/>
            <person name="Lewis E.E."/>
            <person name="Goodrich-Blair H."/>
            <person name="Stock S.P."/>
            <person name="Adams B.J."/>
            <person name="Sternberg P.W."/>
            <person name="Mortazavi A."/>
        </authorList>
    </citation>
    <scope>NUCLEOTIDE SEQUENCE [LARGE SCALE GENOMIC DNA]</scope>
    <source>
        <strain evidence="7 8">ALL</strain>
    </source>
</reference>
<feature type="transmembrane region" description="Helical" evidence="6">
    <location>
        <begin position="214"/>
        <end position="239"/>
    </location>
</feature>
<accession>A0A4U5ML72</accession>
<feature type="transmembrane region" description="Helical" evidence="6">
    <location>
        <begin position="180"/>
        <end position="202"/>
    </location>
</feature>
<dbReference type="GO" id="GO:0015149">
    <property type="term" value="F:hexose transmembrane transporter activity"/>
    <property type="evidence" value="ECO:0007669"/>
    <property type="project" value="TreeGrafter"/>
</dbReference>
<dbReference type="AlphaFoldDB" id="A0A4U5ML72"/>
<keyword evidence="2 6" id="KW-0812">Transmembrane</keyword>